<evidence type="ECO:0000256" key="1">
    <source>
        <dbReference type="ARBA" id="ARBA00001946"/>
    </source>
</evidence>
<reference evidence="4 5" key="1">
    <citation type="journal article" date="2010" name="PLoS ONE">
        <title>The glycobiome of the rumen bacterium Butyrivibrio proteoclasticus B316(T) highlights adaptation to a polysaccharide-rich environment.</title>
        <authorList>
            <person name="Kelly W.J."/>
            <person name="Leahy S.C."/>
            <person name="Altermann E."/>
            <person name="Yeoman C.J."/>
            <person name="Dunne J.C."/>
            <person name="Kong Z."/>
            <person name="Pacheco D.M."/>
            <person name="Li D."/>
            <person name="Noel S.J."/>
            <person name="Moon C.D."/>
            <person name="Cookson A.L."/>
            <person name="Attwood G.T."/>
        </authorList>
    </citation>
    <scope>NUCLEOTIDE SEQUENCE [LARGE SCALE GENOMIC DNA]</scope>
    <source>
        <strain evidence="5">ATCC 51982 / DSM 14932 / B316</strain>
    </source>
</reference>
<dbReference type="KEGG" id="bpb:bpr_I0221"/>
<dbReference type="RefSeq" id="WP_013279627.1">
    <property type="nucleotide sequence ID" value="NC_014387.1"/>
</dbReference>
<feature type="domain" description="Nudix hydrolase" evidence="3">
    <location>
        <begin position="56"/>
        <end position="210"/>
    </location>
</feature>
<dbReference type="InterPro" id="IPR015797">
    <property type="entry name" value="NUDIX_hydrolase-like_dom_sf"/>
</dbReference>
<dbReference type="GO" id="GO:0016787">
    <property type="term" value="F:hydrolase activity"/>
    <property type="evidence" value="ECO:0007669"/>
    <property type="project" value="UniProtKB-KW"/>
</dbReference>
<dbReference type="STRING" id="515622.bpr_I0221"/>
<name>E0RXD2_BUTPB</name>
<protein>
    <submittedName>
        <fullName evidence="4">NUDIX domain-containing protein</fullName>
    </submittedName>
</protein>
<dbReference type="PANTHER" id="PTHR11839">
    <property type="entry name" value="UDP/ADP-SUGAR PYROPHOSPHATASE"/>
    <property type="match status" value="1"/>
</dbReference>
<keyword evidence="2" id="KW-0378">Hydrolase</keyword>
<evidence type="ECO:0000259" key="3">
    <source>
        <dbReference type="PROSITE" id="PS51462"/>
    </source>
</evidence>
<accession>E0RXD2</accession>
<evidence type="ECO:0000313" key="4">
    <source>
        <dbReference type="EMBL" id="ADL32970.1"/>
    </source>
</evidence>
<dbReference type="GO" id="GO:0006753">
    <property type="term" value="P:nucleoside phosphate metabolic process"/>
    <property type="evidence" value="ECO:0007669"/>
    <property type="project" value="TreeGrafter"/>
</dbReference>
<dbReference type="AlphaFoldDB" id="E0RXD2"/>
<gene>
    <name evidence="4" type="ordered locus">bpr_I0221</name>
</gene>
<dbReference type="InterPro" id="IPR000086">
    <property type="entry name" value="NUDIX_hydrolase_dom"/>
</dbReference>
<keyword evidence="5" id="KW-1185">Reference proteome</keyword>
<dbReference type="eggNOG" id="COG0494">
    <property type="taxonomic scope" value="Bacteria"/>
</dbReference>
<evidence type="ECO:0000256" key="2">
    <source>
        <dbReference type="ARBA" id="ARBA00022801"/>
    </source>
</evidence>
<dbReference type="HOGENOM" id="CLU_1265612_0_0_9"/>
<dbReference type="CDD" id="cd03424">
    <property type="entry name" value="NUDIX_ADPRase_Nudt5_UGPPase_Nudt14"/>
    <property type="match status" value="1"/>
</dbReference>
<evidence type="ECO:0000313" key="5">
    <source>
        <dbReference type="Proteomes" id="UP000001299"/>
    </source>
</evidence>
<dbReference type="Proteomes" id="UP000001299">
    <property type="component" value="Chromosome 1"/>
</dbReference>
<dbReference type="GO" id="GO:0019693">
    <property type="term" value="P:ribose phosphate metabolic process"/>
    <property type="evidence" value="ECO:0007669"/>
    <property type="project" value="TreeGrafter"/>
</dbReference>
<dbReference type="EMBL" id="CP001810">
    <property type="protein sequence ID" value="ADL32970.1"/>
    <property type="molecule type" value="Genomic_DNA"/>
</dbReference>
<dbReference type="Pfam" id="PF00293">
    <property type="entry name" value="NUDIX"/>
    <property type="match status" value="1"/>
</dbReference>
<dbReference type="PANTHER" id="PTHR11839:SF18">
    <property type="entry name" value="NUDIX HYDROLASE DOMAIN-CONTAINING PROTEIN"/>
    <property type="match status" value="1"/>
</dbReference>
<comment type="cofactor">
    <cofactor evidence="1">
        <name>Mg(2+)</name>
        <dbReference type="ChEBI" id="CHEBI:18420"/>
    </cofactor>
</comment>
<dbReference type="PROSITE" id="PS51462">
    <property type="entry name" value="NUDIX"/>
    <property type="match status" value="1"/>
</dbReference>
<proteinExistence type="predicted"/>
<dbReference type="Gene3D" id="3.90.79.10">
    <property type="entry name" value="Nucleoside Triphosphate Pyrophosphohydrolase"/>
    <property type="match status" value="1"/>
</dbReference>
<sequence>MTGPIITKDKVETILDKKFIRVFDLQYEEGKHYFDATRRPLDNIVATKTEEEFKTMLPDAVSCVVIVELPGKEPQLLLSYEYRYPTGRFLLSVPAGLMDPEDRDEENPIATTAIREIHEETGIVVDTKRDSVSVINPLLFSTPGMTDESNALALVILHLDNLDEMNQKGGVGSECFDGFSLIDKEKARELLKKGVDDKGHFYSVYTWSALMYFVSDMWK</sequence>
<dbReference type="SUPFAM" id="SSF55811">
    <property type="entry name" value="Nudix"/>
    <property type="match status" value="1"/>
</dbReference>
<organism evidence="4 5">
    <name type="scientific">Butyrivibrio proteoclasticus (strain ATCC 51982 / DSM 14932 / B316)</name>
    <name type="common">Clostridium proteoclasticum</name>
    <dbReference type="NCBI Taxonomy" id="515622"/>
    <lineage>
        <taxon>Bacteria</taxon>
        <taxon>Bacillati</taxon>
        <taxon>Bacillota</taxon>
        <taxon>Clostridia</taxon>
        <taxon>Lachnospirales</taxon>
        <taxon>Lachnospiraceae</taxon>
        <taxon>Butyrivibrio</taxon>
    </lineage>
</organism>